<protein>
    <submittedName>
        <fullName evidence="1">Uncharacterized protein</fullName>
    </submittedName>
</protein>
<accession>A0ABS4XQD2</accession>
<name>A0ABS4XQD2_GLUPR</name>
<reference evidence="1 2" key="1">
    <citation type="submission" date="2021-03" db="EMBL/GenBank/DDBJ databases">
        <title>Sequencing the genomes of 1000 actinobacteria strains.</title>
        <authorList>
            <person name="Klenk H.-P."/>
        </authorList>
    </citation>
    <scope>NUCLEOTIDE SEQUENCE [LARGE SCALE GENOMIC DNA]</scope>
    <source>
        <strain evidence="1 2">DSM 20168</strain>
    </source>
</reference>
<evidence type="ECO:0000313" key="1">
    <source>
        <dbReference type="EMBL" id="MBP2398723.1"/>
    </source>
</evidence>
<proteinExistence type="predicted"/>
<organism evidence="1 2">
    <name type="scientific">Glutamicibacter protophormiae</name>
    <name type="common">Brevibacterium protophormiae</name>
    <dbReference type="NCBI Taxonomy" id="37930"/>
    <lineage>
        <taxon>Bacteria</taxon>
        <taxon>Bacillati</taxon>
        <taxon>Actinomycetota</taxon>
        <taxon>Actinomycetes</taxon>
        <taxon>Micrococcales</taxon>
        <taxon>Micrococcaceae</taxon>
        <taxon>Glutamicibacter</taxon>
    </lineage>
</organism>
<dbReference type="EMBL" id="JAGIOJ010000001">
    <property type="protein sequence ID" value="MBP2398723.1"/>
    <property type="molecule type" value="Genomic_DNA"/>
</dbReference>
<gene>
    <name evidence="1" type="ORF">JOF39_001804</name>
</gene>
<sequence length="98" mass="11154">MNDGFYFDLVDYCDVVNNTAGMYIVVCHLWEITDNKPEVKDSTILDEATTRVHALGMETTFIGLPGWQGRLNNPGVSLTWFFNNGFYVFEIDDGMMQS</sequence>
<dbReference type="RefSeq" id="WP_157379031.1">
    <property type="nucleotide sequence ID" value="NZ_BMPH01000003.1"/>
</dbReference>
<evidence type="ECO:0000313" key="2">
    <source>
        <dbReference type="Proteomes" id="UP001195422"/>
    </source>
</evidence>
<dbReference type="Proteomes" id="UP001195422">
    <property type="component" value="Unassembled WGS sequence"/>
</dbReference>
<keyword evidence="2" id="KW-1185">Reference proteome</keyword>
<comment type="caution">
    <text evidence="1">The sequence shown here is derived from an EMBL/GenBank/DDBJ whole genome shotgun (WGS) entry which is preliminary data.</text>
</comment>